<gene>
    <name evidence="1" type="ORF">BST85_13915</name>
</gene>
<sequence>MQSEGKNSRRRFPKWIRYRELTLGRNLNQICCENINNFQLDKLRYPEHSWCFGHTTIARNNLGGNIMIKTKNHK</sequence>
<reference evidence="1 2" key="1">
    <citation type="submission" date="2016-11" db="EMBL/GenBank/DDBJ databases">
        <title>Trade-off between light-utilization and light-protection in marine flavobacteria.</title>
        <authorList>
            <person name="Kumagai Y."/>
        </authorList>
    </citation>
    <scope>NUCLEOTIDE SEQUENCE [LARGE SCALE GENOMIC DNA]</scope>
    <source>
        <strain evidence="1 2">NBRC 107741</strain>
    </source>
</reference>
<evidence type="ECO:0000313" key="2">
    <source>
        <dbReference type="Proteomes" id="UP000239800"/>
    </source>
</evidence>
<accession>A0A2S7KTC7</accession>
<keyword evidence="2" id="KW-1185">Reference proteome</keyword>
<name>A0A2S7KTC7_9FLAO</name>
<organism evidence="1 2">
    <name type="scientific">Aureitalea marina</name>
    <dbReference type="NCBI Taxonomy" id="930804"/>
    <lineage>
        <taxon>Bacteria</taxon>
        <taxon>Pseudomonadati</taxon>
        <taxon>Bacteroidota</taxon>
        <taxon>Flavobacteriia</taxon>
        <taxon>Flavobacteriales</taxon>
        <taxon>Flavobacteriaceae</taxon>
        <taxon>Aureitalea</taxon>
    </lineage>
</organism>
<dbReference type="Proteomes" id="UP000239800">
    <property type="component" value="Unassembled WGS sequence"/>
</dbReference>
<dbReference type="AlphaFoldDB" id="A0A2S7KTC7"/>
<protein>
    <submittedName>
        <fullName evidence="1">Uncharacterized protein</fullName>
    </submittedName>
</protein>
<dbReference type="EMBL" id="MQUB01000001">
    <property type="protein sequence ID" value="PQB05872.1"/>
    <property type="molecule type" value="Genomic_DNA"/>
</dbReference>
<proteinExistence type="predicted"/>
<evidence type="ECO:0000313" key="1">
    <source>
        <dbReference type="EMBL" id="PQB05872.1"/>
    </source>
</evidence>
<comment type="caution">
    <text evidence="1">The sequence shown here is derived from an EMBL/GenBank/DDBJ whole genome shotgun (WGS) entry which is preliminary data.</text>
</comment>